<dbReference type="PROSITE" id="PS50931">
    <property type="entry name" value="HTH_LYSR"/>
    <property type="match status" value="1"/>
</dbReference>
<dbReference type="PANTHER" id="PTHR30118:SF15">
    <property type="entry name" value="TRANSCRIPTIONAL REGULATORY PROTEIN"/>
    <property type="match status" value="1"/>
</dbReference>
<dbReference type="PANTHER" id="PTHR30118">
    <property type="entry name" value="HTH-TYPE TRANSCRIPTIONAL REGULATOR LEUO-RELATED"/>
    <property type="match status" value="1"/>
</dbReference>
<dbReference type="GO" id="GO:0003677">
    <property type="term" value="F:DNA binding"/>
    <property type="evidence" value="ECO:0007669"/>
    <property type="project" value="UniProtKB-KW"/>
</dbReference>
<dbReference type="SUPFAM" id="SSF46785">
    <property type="entry name" value="Winged helix' DNA-binding domain"/>
    <property type="match status" value="1"/>
</dbReference>
<accession>A0A399M344</accession>
<dbReference type="InterPro" id="IPR036388">
    <property type="entry name" value="WH-like_DNA-bd_sf"/>
</dbReference>
<keyword evidence="2" id="KW-0805">Transcription regulation</keyword>
<comment type="caution">
    <text evidence="6">The sequence shown here is derived from an EMBL/GenBank/DDBJ whole genome shotgun (WGS) entry which is preliminary data.</text>
</comment>
<dbReference type="GO" id="GO:0003700">
    <property type="term" value="F:DNA-binding transcription factor activity"/>
    <property type="evidence" value="ECO:0007669"/>
    <property type="project" value="InterPro"/>
</dbReference>
<sequence>MNRNELRKADINLMVVFEALMQERNLTRAAEKLFIAQPTVSAALARLRAMFNDPLLIRVGNRMEPSARAEEVIKYLTPALDAMSIALSLSHDFDPATSNMTFRIGLSDDVESGLLPPLLRALRVEAPNVVVVVQHVDYWRIPDLLAAGDVTVGISQTRGLPANAKRKVLRTLQGRVVRADKSATPLTLDEFCARPHVQVSPTANTQGVVDDWLKEIGRERKVVLSVPQFSSLPAILADTDLLACCPDYAAHGMERWGNLQAEALPFEAAALELAMVWLSTTDSDPAERWLRSRLEQYMGGEREVAIGL</sequence>
<feature type="domain" description="HTH lysR-type" evidence="5">
    <location>
        <begin position="10"/>
        <end position="66"/>
    </location>
</feature>
<dbReference type="EMBL" id="QWLL01000045">
    <property type="protein sequence ID" value="RII76151.1"/>
    <property type="molecule type" value="Genomic_DNA"/>
</dbReference>
<dbReference type="SUPFAM" id="SSF53850">
    <property type="entry name" value="Periplasmic binding protein-like II"/>
    <property type="match status" value="1"/>
</dbReference>
<dbReference type="Gene3D" id="3.40.190.10">
    <property type="entry name" value="Periplasmic binding protein-like II"/>
    <property type="match status" value="2"/>
</dbReference>
<dbReference type="PRINTS" id="PR00039">
    <property type="entry name" value="HTHLYSR"/>
</dbReference>
<evidence type="ECO:0000256" key="4">
    <source>
        <dbReference type="ARBA" id="ARBA00023163"/>
    </source>
</evidence>
<dbReference type="Pfam" id="PF00126">
    <property type="entry name" value="HTH_1"/>
    <property type="match status" value="1"/>
</dbReference>
<evidence type="ECO:0000256" key="3">
    <source>
        <dbReference type="ARBA" id="ARBA00023125"/>
    </source>
</evidence>
<dbReference type="InterPro" id="IPR050389">
    <property type="entry name" value="LysR-type_TF"/>
</dbReference>
<evidence type="ECO:0000313" key="7">
    <source>
        <dbReference type="Proteomes" id="UP000265875"/>
    </source>
</evidence>
<evidence type="ECO:0000259" key="5">
    <source>
        <dbReference type="PROSITE" id="PS50931"/>
    </source>
</evidence>
<dbReference type="InterPro" id="IPR000847">
    <property type="entry name" value="LysR_HTH_N"/>
</dbReference>
<dbReference type="InterPro" id="IPR005119">
    <property type="entry name" value="LysR_subst-bd"/>
</dbReference>
<dbReference type="Proteomes" id="UP000265875">
    <property type="component" value="Unassembled WGS sequence"/>
</dbReference>
<dbReference type="AlphaFoldDB" id="A0A399M344"/>
<dbReference type="Pfam" id="PF03466">
    <property type="entry name" value="LysR_substrate"/>
    <property type="match status" value="1"/>
</dbReference>
<protein>
    <submittedName>
        <fullName evidence="6">LysR family transcriptional regulator</fullName>
    </submittedName>
</protein>
<name>A0A399M344_9PSED</name>
<dbReference type="Gene3D" id="1.10.10.10">
    <property type="entry name" value="Winged helix-like DNA-binding domain superfamily/Winged helix DNA-binding domain"/>
    <property type="match status" value="1"/>
</dbReference>
<evidence type="ECO:0000313" key="6">
    <source>
        <dbReference type="EMBL" id="RII76151.1"/>
    </source>
</evidence>
<evidence type="ECO:0000256" key="2">
    <source>
        <dbReference type="ARBA" id="ARBA00023015"/>
    </source>
</evidence>
<evidence type="ECO:0000256" key="1">
    <source>
        <dbReference type="ARBA" id="ARBA00009437"/>
    </source>
</evidence>
<organism evidence="6 7">
    <name type="scientific">Pseudomonas monteilii</name>
    <dbReference type="NCBI Taxonomy" id="76759"/>
    <lineage>
        <taxon>Bacteria</taxon>
        <taxon>Pseudomonadati</taxon>
        <taxon>Pseudomonadota</taxon>
        <taxon>Gammaproteobacteria</taxon>
        <taxon>Pseudomonadales</taxon>
        <taxon>Pseudomonadaceae</taxon>
        <taxon>Pseudomonas</taxon>
    </lineage>
</organism>
<keyword evidence="4" id="KW-0804">Transcription</keyword>
<keyword evidence="3" id="KW-0238">DNA-binding</keyword>
<comment type="similarity">
    <text evidence="1">Belongs to the LysR transcriptional regulatory family.</text>
</comment>
<dbReference type="InterPro" id="IPR036390">
    <property type="entry name" value="WH_DNA-bd_sf"/>
</dbReference>
<dbReference type="RefSeq" id="WP_119370891.1">
    <property type="nucleotide sequence ID" value="NZ_QWLL01000045.1"/>
</dbReference>
<proteinExistence type="inferred from homology"/>
<reference evidence="6 7" key="1">
    <citation type="submission" date="2018-08" db="EMBL/GenBank/DDBJ databases">
        <title>Draft genome sequence of the cyanotroph, Pseudomonas monteilii BCN3.</title>
        <authorList>
            <person name="Jones L.B."/>
            <person name="Kunz D.A."/>
        </authorList>
    </citation>
    <scope>NUCLEOTIDE SEQUENCE [LARGE SCALE GENOMIC DNA]</scope>
    <source>
        <strain evidence="6 7">BCN3</strain>
    </source>
</reference>
<gene>
    <name evidence="6" type="ORF">D0894_18140</name>
</gene>